<keyword evidence="2" id="KW-1185">Reference proteome</keyword>
<dbReference type="Proteomes" id="UP001501476">
    <property type="component" value="Unassembled WGS sequence"/>
</dbReference>
<protein>
    <submittedName>
        <fullName evidence="1">Uncharacterized protein</fullName>
    </submittedName>
</protein>
<accession>A0ABN0TSQ4</accession>
<evidence type="ECO:0000313" key="2">
    <source>
        <dbReference type="Proteomes" id="UP001501476"/>
    </source>
</evidence>
<gene>
    <name evidence="1" type="ORF">GCM10008964_20790</name>
</gene>
<name>A0ABN0TSQ4_9GAMM</name>
<comment type="caution">
    <text evidence="1">The sequence shown here is derived from an EMBL/GenBank/DDBJ whole genome shotgun (WGS) entry which is preliminary data.</text>
</comment>
<evidence type="ECO:0000313" key="1">
    <source>
        <dbReference type="EMBL" id="GAA0229197.1"/>
    </source>
</evidence>
<dbReference type="RefSeq" id="WP_286305570.1">
    <property type="nucleotide sequence ID" value="NZ_AP027741.1"/>
</dbReference>
<proteinExistence type="predicted"/>
<dbReference type="EMBL" id="BAAADG010000006">
    <property type="protein sequence ID" value="GAA0229197.1"/>
    <property type="molecule type" value="Genomic_DNA"/>
</dbReference>
<organism evidence="1 2">
    <name type="scientific">Methylophaga marina</name>
    <dbReference type="NCBI Taxonomy" id="45495"/>
    <lineage>
        <taxon>Bacteria</taxon>
        <taxon>Pseudomonadati</taxon>
        <taxon>Pseudomonadota</taxon>
        <taxon>Gammaproteobacteria</taxon>
        <taxon>Thiotrichales</taxon>
        <taxon>Piscirickettsiaceae</taxon>
        <taxon>Methylophaga</taxon>
    </lineage>
</organism>
<reference evidence="1 2" key="1">
    <citation type="journal article" date="2019" name="Int. J. Syst. Evol. Microbiol.">
        <title>The Global Catalogue of Microorganisms (GCM) 10K type strain sequencing project: providing services to taxonomists for standard genome sequencing and annotation.</title>
        <authorList>
            <consortium name="The Broad Institute Genomics Platform"/>
            <consortium name="The Broad Institute Genome Sequencing Center for Infectious Disease"/>
            <person name="Wu L."/>
            <person name="Ma J."/>
        </authorList>
    </citation>
    <scope>NUCLEOTIDE SEQUENCE [LARGE SCALE GENOMIC DNA]</scope>
    <source>
        <strain evidence="1 2">JCM 6886</strain>
    </source>
</reference>
<sequence>MNKQFRSLQMQQTQESLEEFMNFMSFRSDCSGVRILSIETTEQAAIRDEAERSGKVVSIGTRRRTKPVTVTISKELRFNDQNIHS</sequence>